<gene>
    <name evidence="4" type="ORF">PXH66_06085</name>
</gene>
<dbReference type="Gene3D" id="2.70.70.10">
    <property type="entry name" value="Glucose Permease (Domain IIA)"/>
    <property type="match status" value="1"/>
</dbReference>
<dbReference type="CDD" id="cd12797">
    <property type="entry name" value="M23_peptidase"/>
    <property type="match status" value="1"/>
</dbReference>
<reference evidence="4" key="1">
    <citation type="submission" date="2023-03" db="EMBL/GenBank/DDBJ databases">
        <title>Lomoglobus Profundus gen. nov., sp. nov., a novel member of the phylum Verrucomicrobia, isolated from deep-marine sediment of South China Sea.</title>
        <authorList>
            <person name="Ahmad T."/>
            <person name="Ishaq S.E."/>
            <person name="Wang F."/>
        </authorList>
    </citation>
    <scope>NUCLEOTIDE SEQUENCE</scope>
    <source>
        <strain evidence="4">LMO-M01</strain>
    </source>
</reference>
<dbReference type="EMBL" id="CP119075">
    <property type="protein sequence ID" value="WED66415.1"/>
    <property type="molecule type" value="Genomic_DNA"/>
</dbReference>
<dbReference type="KEGG" id="slom:PXH66_06085"/>
<dbReference type="PANTHER" id="PTHR21666:SF289">
    <property type="entry name" value="L-ALA--D-GLU ENDOPEPTIDASE"/>
    <property type="match status" value="1"/>
</dbReference>
<evidence type="ECO:0000313" key="5">
    <source>
        <dbReference type="Proteomes" id="UP001218638"/>
    </source>
</evidence>
<dbReference type="SUPFAM" id="SSF51261">
    <property type="entry name" value="Duplicated hybrid motif"/>
    <property type="match status" value="1"/>
</dbReference>
<name>A0AAF0CQV8_9BACT</name>
<protein>
    <submittedName>
        <fullName evidence="4">M23 family metallopeptidase</fullName>
    </submittedName>
</protein>
<organism evidence="4 5">
    <name type="scientific">Synoicihabitans lomoniglobus</name>
    <dbReference type="NCBI Taxonomy" id="2909285"/>
    <lineage>
        <taxon>Bacteria</taxon>
        <taxon>Pseudomonadati</taxon>
        <taxon>Verrucomicrobiota</taxon>
        <taxon>Opitutia</taxon>
        <taxon>Opitutales</taxon>
        <taxon>Opitutaceae</taxon>
        <taxon>Synoicihabitans</taxon>
    </lineage>
</organism>
<dbReference type="GO" id="GO:0004222">
    <property type="term" value="F:metalloendopeptidase activity"/>
    <property type="evidence" value="ECO:0007669"/>
    <property type="project" value="TreeGrafter"/>
</dbReference>
<evidence type="ECO:0000256" key="1">
    <source>
        <dbReference type="ARBA" id="ARBA00022729"/>
    </source>
</evidence>
<dbReference type="InterPro" id="IPR016047">
    <property type="entry name" value="M23ase_b-sheet_dom"/>
</dbReference>
<dbReference type="InterPro" id="IPR050570">
    <property type="entry name" value="Cell_wall_metabolism_enzyme"/>
</dbReference>
<dbReference type="Proteomes" id="UP001218638">
    <property type="component" value="Chromosome"/>
</dbReference>
<proteinExistence type="predicted"/>
<evidence type="ECO:0000256" key="2">
    <source>
        <dbReference type="SAM" id="SignalP"/>
    </source>
</evidence>
<feature type="signal peptide" evidence="2">
    <location>
        <begin position="1"/>
        <end position="19"/>
    </location>
</feature>
<evidence type="ECO:0000259" key="3">
    <source>
        <dbReference type="Pfam" id="PF01551"/>
    </source>
</evidence>
<dbReference type="PANTHER" id="PTHR21666">
    <property type="entry name" value="PEPTIDASE-RELATED"/>
    <property type="match status" value="1"/>
</dbReference>
<feature type="chain" id="PRO_5042084865" evidence="2">
    <location>
        <begin position="20"/>
        <end position="341"/>
    </location>
</feature>
<feature type="domain" description="M23ase beta-sheet core" evidence="3">
    <location>
        <begin position="86"/>
        <end position="174"/>
    </location>
</feature>
<accession>A0AAF0CQV8</accession>
<keyword evidence="1 2" id="KW-0732">Signal</keyword>
<keyword evidence="5" id="KW-1185">Reference proteome</keyword>
<evidence type="ECO:0000313" key="4">
    <source>
        <dbReference type="EMBL" id="WED66415.1"/>
    </source>
</evidence>
<dbReference type="AlphaFoldDB" id="A0AAF0CQV8"/>
<sequence length="341" mass="38380">MRLLLPVWFSLFLVGLASGQDDARMKLSWPTTNYAYARGERIENFIQPTVSGLATSGLFGCVRSSGTQFHEALDLMPIERDRRGEPTDEVHVVLDGVVRHVNARAGASSYGRYVVVEHVDAEPAIYTLYAHLASIDPAVVVGSTVERSQVLGIMGRSAGGYTIPKERAHVHFEMGLRLTDNFQSWYDWKKFGSKNTHGAYNGMNLVGFDPLAFYDAFRAQKVDTFADFLRGLEPVAIVRIATTKTPDFVKRYPSLVGATVPAGDLAGWEISFNQHGVPFAWRALRKAAVKDYKRLESRVVWRDSDALRACRCKDLVRKRWGHYRPDSDMQRNLQLLLGLRR</sequence>
<dbReference type="Pfam" id="PF01551">
    <property type="entry name" value="Peptidase_M23"/>
    <property type="match status" value="1"/>
</dbReference>
<dbReference type="RefSeq" id="WP_330927701.1">
    <property type="nucleotide sequence ID" value="NZ_CP119075.1"/>
</dbReference>
<dbReference type="InterPro" id="IPR011055">
    <property type="entry name" value="Dup_hybrid_motif"/>
</dbReference>